<comment type="catalytic activity">
    <reaction evidence="5">
        <text>Endohydrolysis of (1-&gt;4)-alpha-D-glucosidic linkages in polysaccharides containing three or more (1-&gt;4)-alpha-linked D-glucose units.</text>
        <dbReference type="EC" id="3.2.1.1"/>
    </reaction>
</comment>
<dbReference type="Gene3D" id="3.20.20.80">
    <property type="entry name" value="Glycosidases"/>
    <property type="match status" value="1"/>
</dbReference>
<dbReference type="Proteomes" id="UP001344632">
    <property type="component" value="Unassembled WGS sequence"/>
</dbReference>
<dbReference type="EMBL" id="JARLKZ010000008">
    <property type="protein sequence ID" value="MEC0241006.1"/>
    <property type="molecule type" value="Genomic_DNA"/>
</dbReference>
<dbReference type="SMART" id="SM00642">
    <property type="entry name" value="Aamy"/>
    <property type="match status" value="1"/>
</dbReference>
<dbReference type="EC" id="3.2.1.1" evidence="5"/>
<evidence type="ECO:0000256" key="4">
    <source>
        <dbReference type="RuleBase" id="RU003615"/>
    </source>
</evidence>
<organism evidence="8 9">
    <name type="scientific">Paenibacillus dokdonensis</name>
    <dbReference type="NCBI Taxonomy" id="2567944"/>
    <lineage>
        <taxon>Bacteria</taxon>
        <taxon>Bacillati</taxon>
        <taxon>Bacillota</taxon>
        <taxon>Bacilli</taxon>
        <taxon>Bacillales</taxon>
        <taxon>Paenibacillaceae</taxon>
        <taxon>Paenibacillus</taxon>
    </lineage>
</organism>
<evidence type="ECO:0000256" key="6">
    <source>
        <dbReference type="SAM" id="MobiDB-lite"/>
    </source>
</evidence>
<dbReference type="Gene3D" id="3.90.400.10">
    <property type="entry name" value="Oligo-1,6-glucosidase, Domain 2"/>
    <property type="match status" value="1"/>
</dbReference>
<evidence type="ECO:0000256" key="2">
    <source>
        <dbReference type="ARBA" id="ARBA00022801"/>
    </source>
</evidence>
<keyword evidence="9" id="KW-1185">Reference proteome</keyword>
<accession>A0ABU6GMN4</accession>
<dbReference type="SUPFAM" id="SSF51445">
    <property type="entry name" value="(Trans)glycosidases"/>
    <property type="match status" value="1"/>
</dbReference>
<dbReference type="RefSeq" id="WP_326088736.1">
    <property type="nucleotide sequence ID" value="NZ_JARLKZ010000008.1"/>
</dbReference>
<sequence length="586" mass="64839">MNPKLKKPKLKESHAKAFKRFGTGMTAAMLAGSLLAGCSSGEKTAVPLEQQTGQETGVNQTEPSDKSQVKGASASENGKGTQAAIHEQSSTVYYEVFVRSFYDSNGDGIGDLKGLTEKLDYLNDGNPDTHDDLGVGGIWLMPVNPSPSYHGYDITDYRNINPDYGTLADMKKLVEEAHKRGIKVIMDLVVNHTSVKHPWFLEASKDKNSKYRDWYVWAEDQGISPSGTSAAGSGNPWFERGGTHYLGTFWEGMPDLNFDNPEVRKEIENIGQFWLKLGVDGFRVDGAKHIYENLQSDRGTATTAKNTAWWQEFRSSMDNVNKEAYMVGEIWEKSAAVVAPYLDGAFNSAFDFNLADSIISAVKQEKDNNLGFTLERTTQFYMDKSKNQFVDAVFLSNHDQDRVMSQLGKDTNHAKMAAALLLTLPGNPFIYYGEEIGMLGVKPDEHIREPFAWTKSGGEKGQTTWENRAVSGVDQANSNVEIQTGQAESLLSAYRNLIHWRNELPALRDGDLKSVDTKNPAIVSFVRRSAQQTVLVLHNLSGQPQDIPLDSTDLSSFGKIIRNSSSTASMHENTVMVPAYSTVVLQ</sequence>
<evidence type="ECO:0000256" key="3">
    <source>
        <dbReference type="ARBA" id="ARBA00023295"/>
    </source>
</evidence>
<evidence type="ECO:0000313" key="8">
    <source>
        <dbReference type="EMBL" id="MEC0241006.1"/>
    </source>
</evidence>
<dbReference type="InterPro" id="IPR013780">
    <property type="entry name" value="Glyco_hydro_b"/>
</dbReference>
<proteinExistence type="inferred from homology"/>
<dbReference type="InterPro" id="IPR017853">
    <property type="entry name" value="GH"/>
</dbReference>
<dbReference type="Gene3D" id="2.60.40.1180">
    <property type="entry name" value="Golgi alpha-mannosidase II"/>
    <property type="match status" value="1"/>
</dbReference>
<evidence type="ECO:0000256" key="1">
    <source>
        <dbReference type="ARBA" id="ARBA00008061"/>
    </source>
</evidence>
<comment type="similarity">
    <text evidence="1 4">Belongs to the glycosyl hydrolase 13 family.</text>
</comment>
<feature type="compositionally biased region" description="Polar residues" evidence="6">
    <location>
        <begin position="49"/>
        <end position="62"/>
    </location>
</feature>
<dbReference type="GO" id="GO:0016787">
    <property type="term" value="F:hydrolase activity"/>
    <property type="evidence" value="ECO:0007669"/>
    <property type="project" value="UniProtKB-KW"/>
</dbReference>
<dbReference type="InterPro" id="IPR045857">
    <property type="entry name" value="O16G_dom_2"/>
</dbReference>
<reference evidence="8 9" key="1">
    <citation type="submission" date="2023-03" db="EMBL/GenBank/DDBJ databases">
        <title>Bacillus Genome Sequencing.</title>
        <authorList>
            <person name="Dunlap C."/>
        </authorList>
    </citation>
    <scope>NUCLEOTIDE SEQUENCE [LARGE SCALE GENOMIC DNA]</scope>
    <source>
        <strain evidence="8 9">BD-525</strain>
    </source>
</reference>
<feature type="region of interest" description="Disordered" evidence="6">
    <location>
        <begin position="45"/>
        <end position="84"/>
    </location>
</feature>
<dbReference type="Pfam" id="PF23915">
    <property type="entry name" value="SusG_C"/>
    <property type="match status" value="1"/>
</dbReference>
<dbReference type="InterPro" id="IPR006046">
    <property type="entry name" value="Alpha_amylase"/>
</dbReference>
<dbReference type="Pfam" id="PF00128">
    <property type="entry name" value="Alpha-amylase"/>
    <property type="match status" value="1"/>
</dbReference>
<comment type="caution">
    <text evidence="8">The sequence shown here is derived from an EMBL/GenBank/DDBJ whole genome shotgun (WGS) entry which is preliminary data.</text>
</comment>
<dbReference type="PRINTS" id="PR00110">
    <property type="entry name" value="ALPHAAMYLASE"/>
</dbReference>
<dbReference type="CDD" id="cd11316">
    <property type="entry name" value="AmyAc_bac2_AmyA"/>
    <property type="match status" value="1"/>
</dbReference>
<dbReference type="SUPFAM" id="SSF51011">
    <property type="entry name" value="Glycosyl hydrolase domain"/>
    <property type="match status" value="1"/>
</dbReference>
<evidence type="ECO:0000256" key="5">
    <source>
        <dbReference type="RuleBase" id="RU361134"/>
    </source>
</evidence>
<keyword evidence="3 5" id="KW-0326">Glycosidase</keyword>
<gene>
    <name evidence="8" type="ORF">P4H66_14225</name>
</gene>
<dbReference type="PANTHER" id="PTHR10357">
    <property type="entry name" value="ALPHA-AMYLASE FAMILY MEMBER"/>
    <property type="match status" value="1"/>
</dbReference>
<dbReference type="InterPro" id="IPR056300">
    <property type="entry name" value="SusG-like_C"/>
</dbReference>
<feature type="domain" description="Glycosyl hydrolase family 13 catalytic" evidence="7">
    <location>
        <begin position="95"/>
        <end position="501"/>
    </location>
</feature>
<keyword evidence="2 5" id="KW-0378">Hydrolase</keyword>
<evidence type="ECO:0000259" key="7">
    <source>
        <dbReference type="SMART" id="SM00642"/>
    </source>
</evidence>
<protein>
    <recommendedName>
        <fullName evidence="5">Alpha-amylase</fullName>
        <ecNumber evidence="5">3.2.1.1</ecNumber>
    </recommendedName>
</protein>
<dbReference type="PANTHER" id="PTHR10357:SF179">
    <property type="entry name" value="NEUTRAL AND BASIC AMINO ACID TRANSPORT PROTEIN RBAT"/>
    <property type="match status" value="1"/>
</dbReference>
<dbReference type="InterPro" id="IPR006047">
    <property type="entry name" value="GH13_cat_dom"/>
</dbReference>
<keyword evidence="5" id="KW-0119">Carbohydrate metabolism</keyword>
<evidence type="ECO:0000313" key="9">
    <source>
        <dbReference type="Proteomes" id="UP001344632"/>
    </source>
</evidence>
<name>A0ABU6GMN4_9BACL</name>